<dbReference type="PANTHER" id="PTHR40446:SF2">
    <property type="entry name" value="N-ACETYLGLUCOSAMINE-1-PHOSPHODIESTER ALPHA-N-ACETYLGLUCOSAMINIDASE"/>
    <property type="match status" value="1"/>
</dbReference>
<keyword evidence="1" id="KW-1133">Transmembrane helix</keyword>
<feature type="domain" description="Phosphodiester glycosidase" evidence="2">
    <location>
        <begin position="180"/>
        <end position="359"/>
    </location>
</feature>
<sequence>MTLTTAQRLNRTVLLACAPFLGAMIWVLVSNFSLSLSLGDSGAGASAPSAPLLSEIAAEADAGLGQAEAVAKEISVSIKKVSELYVKTNRNMSAIMTTAKAQANRPALIYDRRITRRLGAVKDSVQSGKLTAQLFSIRAQKFSGYALKVKLKSAGAMTMALGKDKLGGAETTLAAVKRTGAVAGVNAGGFADSRGKRYPLSTTVVDGKYVTGFEPSYNDLFFVGLSENMELIGGEFSSQAELDKKKPKFGASFVPVLRKNGVNLPIPVKWRTSPVRAPRTVIGNYKDDQLLLLVIDGRDENGSSGATLEEVQMLLTRFGVVDAYNLDGGGSSSLIFKGRIVNHPSDGQLRPLATNFLFFK</sequence>
<protein>
    <submittedName>
        <fullName evidence="3">Phosphodiester glycosidase family protein</fullName>
    </submittedName>
</protein>
<keyword evidence="1" id="KW-0472">Membrane</keyword>
<keyword evidence="1" id="KW-0812">Transmembrane</keyword>
<dbReference type="EMBL" id="JACJVR010000052">
    <property type="protein sequence ID" value="MBB6692444.1"/>
    <property type="molecule type" value="Genomic_DNA"/>
</dbReference>
<dbReference type="RefSeq" id="WP_185136427.1">
    <property type="nucleotide sequence ID" value="NZ_BORM01000009.1"/>
</dbReference>
<evidence type="ECO:0000256" key="1">
    <source>
        <dbReference type="SAM" id="Phobius"/>
    </source>
</evidence>
<keyword evidence="3" id="KW-0326">Glycosidase</keyword>
<keyword evidence="4" id="KW-1185">Reference proteome</keyword>
<feature type="transmembrane region" description="Helical" evidence="1">
    <location>
        <begin position="12"/>
        <end position="29"/>
    </location>
</feature>
<dbReference type="Proteomes" id="UP000553776">
    <property type="component" value="Unassembled WGS sequence"/>
</dbReference>
<dbReference type="InterPro" id="IPR018711">
    <property type="entry name" value="NAGPA"/>
</dbReference>
<keyword evidence="3" id="KW-0378">Hydrolase</keyword>
<gene>
    <name evidence="3" type="ORF">H7B90_13620</name>
</gene>
<dbReference type="Pfam" id="PF09992">
    <property type="entry name" value="NAGPA"/>
    <property type="match status" value="1"/>
</dbReference>
<evidence type="ECO:0000313" key="4">
    <source>
        <dbReference type="Proteomes" id="UP000553776"/>
    </source>
</evidence>
<accession>A0A841U386</accession>
<reference evidence="3 4" key="1">
    <citation type="submission" date="2020-08" db="EMBL/GenBank/DDBJ databases">
        <title>Cohnella phylogeny.</title>
        <authorList>
            <person name="Dunlap C."/>
        </authorList>
    </citation>
    <scope>NUCLEOTIDE SEQUENCE [LARGE SCALE GENOMIC DNA]</scope>
    <source>
        <strain evidence="3 4">DSM 25239</strain>
    </source>
</reference>
<comment type="caution">
    <text evidence="3">The sequence shown here is derived from an EMBL/GenBank/DDBJ whole genome shotgun (WGS) entry which is preliminary data.</text>
</comment>
<dbReference type="PANTHER" id="PTHR40446">
    <property type="entry name" value="N-ACETYLGLUCOSAMINE-1-PHOSPHODIESTER ALPHA-N-ACETYLGLUCOSAMINIDASE"/>
    <property type="match status" value="1"/>
</dbReference>
<organism evidence="3 4">
    <name type="scientific">Cohnella xylanilytica</name>
    <dbReference type="NCBI Taxonomy" id="557555"/>
    <lineage>
        <taxon>Bacteria</taxon>
        <taxon>Bacillati</taxon>
        <taxon>Bacillota</taxon>
        <taxon>Bacilli</taxon>
        <taxon>Bacillales</taxon>
        <taxon>Paenibacillaceae</taxon>
        <taxon>Cohnella</taxon>
    </lineage>
</organism>
<dbReference type="AlphaFoldDB" id="A0A841U386"/>
<evidence type="ECO:0000313" key="3">
    <source>
        <dbReference type="EMBL" id="MBB6692444.1"/>
    </source>
</evidence>
<dbReference type="GO" id="GO:0016798">
    <property type="term" value="F:hydrolase activity, acting on glycosyl bonds"/>
    <property type="evidence" value="ECO:0007669"/>
    <property type="project" value="UniProtKB-KW"/>
</dbReference>
<name>A0A841U386_9BACL</name>
<proteinExistence type="predicted"/>
<evidence type="ECO:0000259" key="2">
    <source>
        <dbReference type="Pfam" id="PF09992"/>
    </source>
</evidence>